<evidence type="ECO:0000313" key="4">
    <source>
        <dbReference type="Proteomes" id="UP000358159"/>
    </source>
</evidence>
<evidence type="ECO:0000259" key="2">
    <source>
        <dbReference type="Pfam" id="PF16151"/>
    </source>
</evidence>
<dbReference type="Pfam" id="PF16151">
    <property type="entry name" value="DUF4859"/>
    <property type="match status" value="1"/>
</dbReference>
<dbReference type="InterPro" id="IPR024361">
    <property type="entry name" value="BACON"/>
</dbReference>
<reference evidence="3 4" key="1">
    <citation type="submission" date="2019-09" db="EMBL/GenBank/DDBJ databases">
        <title>Distinct polysaccharide growth profiles of human intestinal Prevotella copri isolates.</title>
        <authorList>
            <person name="Fehlner-Peach H."/>
            <person name="Magnabosco C."/>
            <person name="Raghavan V."/>
            <person name="Scher J.U."/>
            <person name="Tett A."/>
            <person name="Cox L.M."/>
            <person name="Gottsegen C."/>
            <person name="Watters A."/>
            <person name="Wiltshire- Gordon J.D."/>
            <person name="Segata N."/>
            <person name="Bonneau R."/>
            <person name="Littman D.R."/>
        </authorList>
    </citation>
    <scope>NUCLEOTIDE SEQUENCE [LARGE SCALE GENOMIC DNA]</scope>
    <source>
        <strain evidence="3 4">BVe41219</strain>
    </source>
</reference>
<dbReference type="EMBL" id="VZAZ01000022">
    <property type="protein sequence ID" value="MQO55254.1"/>
    <property type="molecule type" value="Genomic_DNA"/>
</dbReference>
<dbReference type="CDD" id="cd14948">
    <property type="entry name" value="BACON"/>
    <property type="match status" value="1"/>
</dbReference>
<dbReference type="InterPro" id="IPR045690">
    <property type="entry name" value="DUF6055"/>
</dbReference>
<proteinExistence type="predicted"/>
<sequence length="811" mass="91367">MCRISLNRRHILLNLKRKNMKLNLKKHLQLLTTVLMLAGTMPFVASCADDDMSKTVADYDPRYKGQVAFGNSDYNLEADAQEIDIPFSCDQSWTASLKSGDEAPSWASVSPESGEAGDKLSVKVKLNANEDLKNSRQVTLTITTEKGNTKNITIAQNYKVVVLNTAEIKDFDKYLCPESTNPHFEKGADFMLRQDSYYSWHRMKQSEHFFVFWSPEFGDDPNAESVDAKMRVDIDDLLAKAEHFYDTNVKTLGMAKVGQGKSMLDNYKMQIYLIYQDEWLATGSGYDDKIGALWVNPTTCQPVGSTIGHEIGHSFQYQVYADKVNMEGAAKDLHHGFRYGFGPEGAGGCAFWEQCAQWQAQLDYPEEMFGYHLDVWKKNYHRHFNHEWMRYASYWLQHVWVEKHGIDAFGRIWRESQYPEDPLQTYERLFCNNNQNTLYSDMYYYASHMVYYDLKFANNDKKPVVVPDAVKGDYSTSLYKVADQKYQVGYASCPGTTGFNVIKLKNAPGKTVSVKVDALEPGSALPKGDKGEMLDGDGKVVGTTKTYNAQDNKTSDYRYGYVAIVGGKPVYSDMHKGANGTASYQVPAGTTELYFVIQAAPTTYNRHEWNDKEADDEQWPYTITVDGTDVDSYNEVIDVVIDPNAKPQNTDLIVSVHGDESSSYAYATYNLAYLSSASICYAFCLTPDEIADKLVKSSECKDGVPEGKIAMRLKQADGSYTYEDNCGGTYAGFWCDAKGNQQNWGENARTYTKFNSIHELEIGFMPGAIKAGETYPEVLELVYNCGGKEIIATIKFNFIVEGAAAARMHRR</sequence>
<protein>
    <submittedName>
        <fullName evidence="3">DUF4859 domain-containing protein</fullName>
    </submittedName>
</protein>
<feature type="domain" description="DUF4859" evidence="2">
    <location>
        <begin position="668"/>
        <end position="784"/>
    </location>
</feature>
<name>A0A5P0XYA9_9BACT</name>
<dbReference type="Proteomes" id="UP000358159">
    <property type="component" value="Unassembled WGS sequence"/>
</dbReference>
<gene>
    <name evidence="3" type="ORF">F7D42_05920</name>
</gene>
<evidence type="ECO:0000259" key="1">
    <source>
        <dbReference type="Pfam" id="PF13004"/>
    </source>
</evidence>
<feature type="domain" description="BACON" evidence="1">
    <location>
        <begin position="101"/>
        <end position="157"/>
    </location>
</feature>
<evidence type="ECO:0000313" key="3">
    <source>
        <dbReference type="EMBL" id="MQO55254.1"/>
    </source>
</evidence>
<accession>A0A5P0XYA9</accession>
<dbReference type="Pfam" id="PF19527">
    <property type="entry name" value="DUF6055"/>
    <property type="match status" value="1"/>
</dbReference>
<comment type="caution">
    <text evidence="3">The sequence shown here is derived from an EMBL/GenBank/DDBJ whole genome shotgun (WGS) entry which is preliminary data.</text>
</comment>
<dbReference type="Pfam" id="PF13004">
    <property type="entry name" value="BACON"/>
    <property type="match status" value="1"/>
</dbReference>
<dbReference type="Gene3D" id="2.60.40.10">
    <property type="entry name" value="Immunoglobulins"/>
    <property type="match status" value="1"/>
</dbReference>
<dbReference type="InterPro" id="IPR032339">
    <property type="entry name" value="DUF4859"/>
</dbReference>
<dbReference type="InterPro" id="IPR013783">
    <property type="entry name" value="Ig-like_fold"/>
</dbReference>
<dbReference type="AlphaFoldDB" id="A0A5P0XYA9"/>
<organism evidence="3 4">
    <name type="scientific">Segatella copri</name>
    <dbReference type="NCBI Taxonomy" id="165179"/>
    <lineage>
        <taxon>Bacteria</taxon>
        <taxon>Pseudomonadati</taxon>
        <taxon>Bacteroidota</taxon>
        <taxon>Bacteroidia</taxon>
        <taxon>Bacteroidales</taxon>
        <taxon>Prevotellaceae</taxon>
        <taxon>Segatella</taxon>
    </lineage>
</organism>